<dbReference type="GO" id="GO:0045732">
    <property type="term" value="P:positive regulation of protein catabolic process"/>
    <property type="evidence" value="ECO:0007669"/>
    <property type="project" value="TreeGrafter"/>
</dbReference>
<dbReference type="GO" id="GO:0006508">
    <property type="term" value="P:proteolysis"/>
    <property type="evidence" value="ECO:0007669"/>
    <property type="project" value="UniProtKB-KW"/>
</dbReference>
<dbReference type="InterPro" id="IPR036760">
    <property type="entry name" value="SspB-like_sf"/>
</dbReference>
<dbReference type="Pfam" id="PF04386">
    <property type="entry name" value="SspB"/>
    <property type="match status" value="1"/>
</dbReference>
<evidence type="ECO:0000313" key="2">
    <source>
        <dbReference type="Proteomes" id="UP000568751"/>
    </source>
</evidence>
<name>A0A853F3R8_9GAMM</name>
<reference evidence="1 2" key="1">
    <citation type="submission" date="2020-05" db="EMBL/GenBank/DDBJ databases">
        <title>Horizontal transmission and recombination maintain forever young bacterial symbiont genomes.</title>
        <authorList>
            <person name="Russell S.L."/>
            <person name="Pepper-Tunick E."/>
            <person name="Svedberg J."/>
            <person name="Byrne A."/>
            <person name="Ruelas Castillo J."/>
            <person name="Vollmers C."/>
            <person name="Beinart R.A."/>
            <person name="Corbett-Detig R."/>
        </authorList>
    </citation>
    <scope>NUCLEOTIDE SEQUENCE [LARGE SCALE GENOMIC DNA]</scope>
    <source>
        <strain evidence="1">455</strain>
    </source>
</reference>
<gene>
    <name evidence="1" type="ORF">H0A76_06920</name>
</gene>
<dbReference type="GO" id="GO:0008233">
    <property type="term" value="F:peptidase activity"/>
    <property type="evidence" value="ECO:0007669"/>
    <property type="project" value="UniProtKB-KW"/>
</dbReference>
<dbReference type="Gene3D" id="2.30.30.220">
    <property type="entry name" value="SspB-like"/>
    <property type="match status" value="1"/>
</dbReference>
<dbReference type="NCBIfam" id="NF008769">
    <property type="entry name" value="PRK11798.2-5"/>
    <property type="match status" value="1"/>
</dbReference>
<dbReference type="InterPro" id="IPR007481">
    <property type="entry name" value="SspB"/>
</dbReference>
<dbReference type="GO" id="GO:0005840">
    <property type="term" value="C:ribosome"/>
    <property type="evidence" value="ECO:0007669"/>
    <property type="project" value="TreeGrafter"/>
</dbReference>
<dbReference type="SUPFAM" id="SSF101738">
    <property type="entry name" value="SspB-like"/>
    <property type="match status" value="1"/>
</dbReference>
<dbReference type="Proteomes" id="UP000568751">
    <property type="component" value="Unassembled WGS sequence"/>
</dbReference>
<organism evidence="1 2">
    <name type="scientific">Candidatus Thiodubiliella endoseptemdiera</name>
    <dbReference type="NCBI Taxonomy" id="2738886"/>
    <lineage>
        <taxon>Bacteria</taxon>
        <taxon>Pseudomonadati</taxon>
        <taxon>Pseudomonadota</taxon>
        <taxon>Gammaproteobacteria</taxon>
        <taxon>Candidatus Pseudothioglobaceae</taxon>
        <taxon>Candidatus Thiodubiliella</taxon>
    </lineage>
</organism>
<protein>
    <submittedName>
        <fullName evidence="1">ClpXP protease specificity-enhancing factor</fullName>
    </submittedName>
</protein>
<keyword evidence="1" id="KW-0645">Protease</keyword>
<comment type="caution">
    <text evidence="1">The sequence shown here is derived from an EMBL/GenBank/DDBJ whole genome shotgun (WGS) entry which is preliminary data.</text>
</comment>
<dbReference type="PANTHER" id="PTHR37486:SF1">
    <property type="entry name" value="STRINGENT STARVATION PROTEIN B"/>
    <property type="match status" value="1"/>
</dbReference>
<dbReference type="AlphaFoldDB" id="A0A853F3R8"/>
<proteinExistence type="predicted"/>
<sequence>MPLVAPYLIRAYHQWMEDSGLTPHILVDCSKSGVSVPEMFVQQGKIVLNIANNATSALVISNESISFKARFEGKSHDIFVPANAVLTIYAGENGEGMFFENENQLPGKEPALKILD</sequence>
<keyword evidence="1" id="KW-0378">Hydrolase</keyword>
<dbReference type="PIRSF" id="PIRSF005276">
    <property type="entry name" value="SspB"/>
    <property type="match status" value="1"/>
</dbReference>
<dbReference type="GO" id="GO:0005829">
    <property type="term" value="C:cytosol"/>
    <property type="evidence" value="ECO:0007669"/>
    <property type="project" value="TreeGrafter"/>
</dbReference>
<evidence type="ECO:0000313" key="1">
    <source>
        <dbReference type="EMBL" id="NYT27641.1"/>
    </source>
</evidence>
<dbReference type="EMBL" id="JACCHT010000001">
    <property type="protein sequence ID" value="NYT27641.1"/>
    <property type="molecule type" value="Genomic_DNA"/>
</dbReference>
<accession>A0A853F3R8</accession>
<dbReference type="PANTHER" id="PTHR37486">
    <property type="entry name" value="STRINGENT STARVATION PROTEIN B"/>
    <property type="match status" value="1"/>
</dbReference>